<evidence type="ECO:0000256" key="1">
    <source>
        <dbReference type="SAM" id="MobiDB-lite"/>
    </source>
</evidence>
<reference evidence="2" key="4">
    <citation type="submission" date="2025-05" db="UniProtKB">
        <authorList>
            <consortium name="Ensembl"/>
        </authorList>
    </citation>
    <scope>IDENTIFICATION</scope>
    <source>
        <strain evidence="2">17573</strain>
    </source>
</reference>
<sequence>MLTFKPPCPLLPPWGTDTQGDGGGSLLQSPTSPSTSPGREMSEKLRVYTKSPVPCVLGWWLLMSRQTLHQVENHEDLHAGKTSPLTTIPGHPLLCCQLLSSNRSLNQCVCTPHPPRHRVRPRLKSPQLTTSWALLHLLQPQTLVNSCGSGEEMKQMLPTLPARPSSSWLSMCGTWGVGLRAVWAVSPLSFLPQCSWQPPLVNAALGTEDS</sequence>
<dbReference type="Proteomes" id="UP000006718">
    <property type="component" value="Chromosome 10"/>
</dbReference>
<proteinExistence type="predicted"/>
<feature type="region of interest" description="Disordered" evidence="1">
    <location>
        <begin position="1"/>
        <end position="43"/>
    </location>
</feature>
<dbReference type="AlphaFoldDB" id="A0A5F7ZR44"/>
<dbReference type="GeneTree" id="ENSGT00860000135650"/>
<name>A0A5F7ZR44_MACMU</name>
<dbReference type="VEuPathDB" id="HostDB:ENSMMUG00000050726"/>
<feature type="compositionally biased region" description="Low complexity" evidence="1">
    <location>
        <begin position="26"/>
        <end position="38"/>
    </location>
</feature>
<feature type="compositionally biased region" description="Pro residues" evidence="1">
    <location>
        <begin position="1"/>
        <end position="12"/>
    </location>
</feature>
<reference evidence="2" key="2">
    <citation type="submission" date="2018-06" db="EMBL/GenBank/DDBJ databases">
        <authorList>
            <person name="Dutcher S."/>
            <person name="Fulton R."/>
            <person name="Lindsay T."/>
        </authorList>
    </citation>
    <scope>NUCLEOTIDE SEQUENCE [LARGE SCALE GENOMIC DNA]</scope>
    <source>
        <strain evidence="2">17573</strain>
    </source>
</reference>
<protein>
    <submittedName>
        <fullName evidence="2">Uncharacterized protein</fullName>
    </submittedName>
</protein>
<keyword evidence="3" id="KW-1185">Reference proteome</keyword>
<evidence type="ECO:0000313" key="3">
    <source>
        <dbReference type="Proteomes" id="UP000006718"/>
    </source>
</evidence>
<organism evidence="2 3">
    <name type="scientific">Macaca mulatta</name>
    <name type="common">Rhesus macaque</name>
    <dbReference type="NCBI Taxonomy" id="9544"/>
    <lineage>
        <taxon>Eukaryota</taxon>
        <taxon>Metazoa</taxon>
        <taxon>Chordata</taxon>
        <taxon>Craniata</taxon>
        <taxon>Vertebrata</taxon>
        <taxon>Euteleostomi</taxon>
        <taxon>Mammalia</taxon>
        <taxon>Eutheria</taxon>
        <taxon>Euarchontoglires</taxon>
        <taxon>Primates</taxon>
        <taxon>Haplorrhini</taxon>
        <taxon>Catarrhini</taxon>
        <taxon>Cercopithecidae</taxon>
        <taxon>Cercopithecinae</taxon>
        <taxon>Macaca</taxon>
    </lineage>
</organism>
<reference evidence="3" key="1">
    <citation type="journal article" date="2007" name="Science">
        <title>Evolutionary and biomedical insights from the rhesus macaque genome.</title>
        <authorList>
            <person name="Gibbs R.A."/>
            <person name="Rogers J."/>
            <person name="Katze M.G."/>
            <person name="Bumgarner R."/>
            <person name="Weinstock G.M."/>
            <person name="Mardis E.R."/>
            <person name="Remington K.A."/>
            <person name="Strausberg R.L."/>
            <person name="Venter J.C."/>
            <person name="Wilson R.K."/>
            <person name="Batzer M.A."/>
            <person name="Bustamante C.D."/>
            <person name="Eichler E.E."/>
            <person name="Hahn M.W."/>
            <person name="Hardison R.C."/>
            <person name="Makova K.D."/>
            <person name="Miller W."/>
            <person name="Milosavljevic A."/>
            <person name="Palermo R.E."/>
            <person name="Siepel A."/>
            <person name="Sikela J.M."/>
            <person name="Attaway T."/>
            <person name="Bell S."/>
            <person name="Bernard K.E."/>
            <person name="Buhay C.J."/>
            <person name="Chandrabose M.N."/>
            <person name="Dao M."/>
            <person name="Davis C."/>
            <person name="Delehaunty K.D."/>
            <person name="Ding Y."/>
            <person name="Dinh H.H."/>
            <person name="Dugan-Rocha S."/>
            <person name="Fulton L.A."/>
            <person name="Gabisi R.A."/>
            <person name="Garner T.T."/>
            <person name="Godfrey J."/>
            <person name="Hawes A.C."/>
            <person name="Hernandez J."/>
            <person name="Hines S."/>
            <person name="Holder M."/>
            <person name="Hume J."/>
            <person name="Jhangiani S.N."/>
            <person name="Joshi V."/>
            <person name="Khan Z.M."/>
            <person name="Kirkness E.F."/>
            <person name="Cree A."/>
            <person name="Fowler R.G."/>
            <person name="Lee S."/>
            <person name="Lewis L.R."/>
            <person name="Li Z."/>
            <person name="Liu Y.-S."/>
            <person name="Moore S.M."/>
            <person name="Muzny D."/>
            <person name="Nazareth L.V."/>
            <person name="Ngo D.N."/>
            <person name="Okwuonu G.O."/>
            <person name="Pai G."/>
            <person name="Parker D."/>
            <person name="Paul H.A."/>
            <person name="Pfannkoch C."/>
            <person name="Pohl C.S."/>
            <person name="Rogers Y.-H.C."/>
            <person name="Ruiz S.J."/>
            <person name="Sabo A."/>
            <person name="Santibanez J."/>
            <person name="Schneider B.W."/>
            <person name="Smith S.M."/>
            <person name="Sodergren E."/>
            <person name="Svatek A.F."/>
            <person name="Utterback T.R."/>
            <person name="Vattathil S."/>
            <person name="Warren W."/>
            <person name="White C.S."/>
            <person name="Chinwalla A.T."/>
            <person name="Feng Y."/>
            <person name="Halpern A.L."/>
            <person name="Hillier L.W."/>
            <person name="Huang X."/>
            <person name="Minx P."/>
            <person name="Nelson J.O."/>
            <person name="Pepin K.H."/>
            <person name="Qin X."/>
            <person name="Sutton G.G."/>
            <person name="Venter E."/>
            <person name="Walenz B.P."/>
            <person name="Wallis J.W."/>
            <person name="Worley K.C."/>
            <person name="Yang S.-P."/>
            <person name="Jones S.M."/>
            <person name="Marra M.A."/>
            <person name="Rocchi M."/>
            <person name="Schein J.E."/>
            <person name="Baertsch R."/>
            <person name="Clarke L."/>
            <person name="Csuros M."/>
            <person name="Glasscock J."/>
            <person name="Harris R.A."/>
            <person name="Havlak P."/>
            <person name="Jackson A.R."/>
            <person name="Jiang H."/>
            <person name="Liu Y."/>
            <person name="Messina D.N."/>
            <person name="Shen Y."/>
            <person name="Song H.X.-Z."/>
            <person name="Wylie T."/>
            <person name="Zhang L."/>
            <person name="Birney E."/>
            <person name="Han K."/>
            <person name="Konkel M.K."/>
            <person name="Lee J."/>
            <person name="Smit A.F.A."/>
            <person name="Ullmer B."/>
            <person name="Wang H."/>
            <person name="Xing J."/>
            <person name="Burhans R."/>
            <person name="Cheng Z."/>
            <person name="Karro J.E."/>
            <person name="Ma J."/>
            <person name="Raney B."/>
            <person name="She X."/>
            <person name="Cox M.J."/>
            <person name="Demuth J.P."/>
            <person name="Dumas L.J."/>
            <person name="Han S.-G."/>
            <person name="Hopkins J."/>
            <person name="Karimpour-Fard A."/>
            <person name="Kim Y.H."/>
            <person name="Pollack J.R."/>
            <person name="Vinar T."/>
            <person name="Addo-Quaye C."/>
            <person name="Degenhardt J."/>
            <person name="Denby A."/>
            <person name="Hubisz M.J."/>
            <person name="Indap A."/>
            <person name="Kosiol C."/>
            <person name="Lahn B.T."/>
            <person name="Lawson H.A."/>
            <person name="Marklein A."/>
            <person name="Nielsen R."/>
            <person name="Vallender E.J."/>
            <person name="Clark A.G."/>
            <person name="Ferguson B."/>
            <person name="Hernandez R.D."/>
            <person name="Hirani K."/>
            <person name="Kehrer-Sawatzki H."/>
            <person name="Kolb J."/>
            <person name="Patil S."/>
            <person name="Pu L.-L."/>
            <person name="Ren Y."/>
            <person name="Smith D.G."/>
            <person name="Wheeler D.A."/>
            <person name="Schenck I."/>
            <person name="Ball E.V."/>
            <person name="Chen R."/>
            <person name="Cooper D.N."/>
            <person name="Giardine B."/>
            <person name="Hsu F."/>
            <person name="Kent W.J."/>
            <person name="Lesk A."/>
            <person name="Nelson D.L."/>
            <person name="O'brien W.E."/>
            <person name="Pruefer K."/>
            <person name="Stenson P.D."/>
            <person name="Wallace J.C."/>
            <person name="Ke H."/>
            <person name="Liu X.-M."/>
            <person name="Wang P."/>
            <person name="Xiang A.P."/>
            <person name="Yang F."/>
            <person name="Barber G.P."/>
            <person name="Haussler D."/>
            <person name="Karolchik D."/>
            <person name="Kern A.D."/>
            <person name="Kuhn R.M."/>
            <person name="Smith K.E."/>
            <person name="Zwieg A.S."/>
        </authorList>
    </citation>
    <scope>NUCLEOTIDE SEQUENCE [LARGE SCALE GENOMIC DNA]</scope>
    <source>
        <strain evidence="3">17573</strain>
    </source>
</reference>
<dbReference type="Bgee" id="ENSMMUG00000050726">
    <property type="expression patterns" value="Expressed in primary visual cortex and 7 other cell types or tissues"/>
</dbReference>
<dbReference type="Ensembl" id="ENSMMUT00000100513.1">
    <property type="protein sequence ID" value="ENSMMUP00000061268.1"/>
    <property type="gene ID" value="ENSMMUG00000050726.1"/>
</dbReference>
<dbReference type="Ensembl" id="ENSMMUT00000103915.1">
    <property type="protein sequence ID" value="ENSMMUP00000067644.1"/>
    <property type="gene ID" value="ENSMMUG00000050726.1"/>
</dbReference>
<evidence type="ECO:0000313" key="2">
    <source>
        <dbReference type="Ensembl" id="ENSMMUP00000067624.1"/>
    </source>
</evidence>
<accession>A0A5F7ZR44</accession>
<dbReference type="Ensembl" id="ENSMMUT00000107338.1">
    <property type="protein sequence ID" value="ENSMMUP00000067624.1"/>
    <property type="gene ID" value="ENSMMUG00000050726.1"/>
</dbReference>
<reference evidence="2" key="3">
    <citation type="submission" date="2019-01" db="EMBL/GenBank/DDBJ databases">
        <authorList>
            <person name="Graves T."/>
            <person name="Eichler E.E."/>
            <person name="Wilson R.K."/>
        </authorList>
    </citation>
    <scope>NUCLEOTIDE SEQUENCE [LARGE SCALE GENOMIC DNA]</scope>
    <source>
        <strain evidence="2">17573</strain>
    </source>
</reference>